<dbReference type="Gene3D" id="3.40.50.300">
    <property type="entry name" value="P-loop containing nucleotide triphosphate hydrolases"/>
    <property type="match status" value="1"/>
</dbReference>
<feature type="region of interest" description="Disordered" evidence="1">
    <location>
        <begin position="1"/>
        <end position="20"/>
    </location>
</feature>
<proteinExistence type="predicted"/>
<keyword evidence="4" id="KW-1185">Reference proteome</keyword>
<dbReference type="PANTHER" id="PTHR10513">
    <property type="entry name" value="DEOXYNUCLEOSIDE KINASE"/>
    <property type="match status" value="1"/>
</dbReference>
<dbReference type="InterPro" id="IPR050566">
    <property type="entry name" value="Deoxyribonucleoside_kinase"/>
</dbReference>
<feature type="domain" description="Deoxynucleoside kinase" evidence="2">
    <location>
        <begin position="59"/>
        <end position="257"/>
    </location>
</feature>
<dbReference type="GO" id="GO:0019136">
    <property type="term" value="F:deoxynucleoside kinase activity"/>
    <property type="evidence" value="ECO:0007669"/>
    <property type="project" value="TreeGrafter"/>
</dbReference>
<dbReference type="SUPFAM" id="SSF52540">
    <property type="entry name" value="P-loop containing nucleoside triphosphate hydrolases"/>
    <property type="match status" value="1"/>
</dbReference>
<dbReference type="Pfam" id="PF01712">
    <property type="entry name" value="dNK"/>
    <property type="match status" value="1"/>
</dbReference>
<evidence type="ECO:0000313" key="4">
    <source>
        <dbReference type="Proteomes" id="UP000204438"/>
    </source>
</evidence>
<feature type="compositionally biased region" description="Pro residues" evidence="1">
    <location>
        <begin position="1"/>
        <end position="11"/>
    </location>
</feature>
<dbReference type="GeneID" id="31079551"/>
<dbReference type="InterPro" id="IPR027417">
    <property type="entry name" value="P-loop_NTPase"/>
</dbReference>
<name>A0A1S5VFY2_9VIRU</name>
<dbReference type="KEGG" id="vg:31079551"/>
<dbReference type="InterPro" id="IPR031314">
    <property type="entry name" value="DNK_dom"/>
</dbReference>
<dbReference type="CDD" id="cd01673">
    <property type="entry name" value="dNK"/>
    <property type="match status" value="1"/>
</dbReference>
<keyword evidence="3" id="KW-0418">Kinase</keyword>
<sequence>MSTTPPPPPSPSTLSPVSSSQLSCQSSQMSLMMSPLSSEPFGLAPLLKEHFSRKLPYTIVVEGNISSGKSTFLKYLEKYEDTMVLIPEPIEKWRNVNGENLLENMYNDAAAWGPSFQSYVLFTMIQSHLLDTNGVCKVMERSCHSSFHCFTKYLYDRKFIEPAKYSILKTWYDFNNSIFNLDVHLTIYIRTSPEVIYERMCKRGRSEEVNVTLEQLTRMHNIYENWLLGPNSLFKGRIILLNGDLDMDEIQNEYTRIECIINDIFSKIKETM</sequence>
<organism evidence="3 4">
    <name type="scientific">Kallithea virus</name>
    <dbReference type="NCBI Taxonomy" id="1654582"/>
    <lineage>
        <taxon>Viruses</taxon>
        <taxon>Viruses incertae sedis</taxon>
        <taxon>Naldaviricetes</taxon>
        <taxon>Lefavirales</taxon>
        <taxon>Nudiviridae</taxon>
        <taxon>Alphanudivirus</taxon>
        <taxon>Alphanudivirus dromelanogasteris</taxon>
    </lineage>
</organism>
<dbReference type="Proteomes" id="UP000204438">
    <property type="component" value="Segment"/>
</dbReference>
<protein>
    <submittedName>
        <fullName evidence="3">Putative deoxynucleoside kinase protein</fullName>
    </submittedName>
</protein>
<evidence type="ECO:0000313" key="3">
    <source>
        <dbReference type="EMBL" id="AQN78546.1"/>
    </source>
</evidence>
<evidence type="ECO:0000256" key="1">
    <source>
        <dbReference type="SAM" id="MobiDB-lite"/>
    </source>
</evidence>
<reference evidence="4" key="1">
    <citation type="submission" date="2016-04" db="EMBL/GenBank/DDBJ databases">
        <title>The complete genome of Kallithea virus.</title>
        <authorList>
            <consortium name="DrosEU Consortium"/>
            <person name="Obbard D.J."/>
            <person name="Serga S."/>
            <person name="Kozeretska I."/>
            <person name="Waldron F.M."/>
            <person name="Webster C.L."/>
            <person name="Staubach F."/>
        </authorList>
    </citation>
    <scope>NUCLEOTIDE SEQUENCE [LARGE SCALE GENOMIC DNA]</scope>
</reference>
<dbReference type="PANTHER" id="PTHR10513:SF24">
    <property type="entry name" value="THYMIDINE KINASE 2, MITOCHONDRIAL"/>
    <property type="match status" value="1"/>
</dbReference>
<accession>A0A1S5VFY2</accession>
<dbReference type="OrthoDB" id="18723at10239"/>
<dbReference type="RefSeq" id="YP_009345944.1">
    <property type="nucleotide sequence ID" value="NC_033829.1"/>
</dbReference>
<keyword evidence="3" id="KW-0808">Transferase</keyword>
<evidence type="ECO:0000259" key="2">
    <source>
        <dbReference type="Pfam" id="PF01712"/>
    </source>
</evidence>
<dbReference type="EMBL" id="KX130344">
    <property type="protein sequence ID" value="AQN78546.1"/>
    <property type="molecule type" value="Genomic_DNA"/>
</dbReference>